<dbReference type="PRINTS" id="PR00320">
    <property type="entry name" value="GPROTEINBRPT"/>
</dbReference>
<dbReference type="PROSITE" id="PS50837">
    <property type="entry name" value="NACHT"/>
    <property type="match status" value="1"/>
</dbReference>
<feature type="repeat" description="WD" evidence="3">
    <location>
        <begin position="1059"/>
        <end position="1099"/>
    </location>
</feature>
<dbReference type="InterPro" id="IPR027417">
    <property type="entry name" value="P-loop_NTPase"/>
</dbReference>
<dbReference type="Pfam" id="PF00400">
    <property type="entry name" value="WD40"/>
    <property type="match status" value="14"/>
</dbReference>
<feature type="repeat" description="WD" evidence="3">
    <location>
        <begin position="972"/>
        <end position="1013"/>
    </location>
</feature>
<dbReference type="EMBL" id="SSOP01000039">
    <property type="protein sequence ID" value="KAB5593371.1"/>
    <property type="molecule type" value="Genomic_DNA"/>
</dbReference>
<comment type="caution">
    <text evidence="5">The sequence shown here is derived from an EMBL/GenBank/DDBJ whole genome shotgun (WGS) entry which is preliminary data.</text>
</comment>
<feature type="repeat" description="WD" evidence="3">
    <location>
        <begin position="1230"/>
        <end position="1271"/>
    </location>
</feature>
<dbReference type="GO" id="GO:0006891">
    <property type="term" value="P:intra-Golgi vesicle-mediated transport"/>
    <property type="evidence" value="ECO:0007669"/>
    <property type="project" value="TreeGrafter"/>
</dbReference>
<accession>A0A5N5QPB6</accession>
<dbReference type="InterPro" id="IPR020472">
    <property type="entry name" value="WD40_PAC1"/>
</dbReference>
<dbReference type="GO" id="GO:0006886">
    <property type="term" value="P:intracellular protein transport"/>
    <property type="evidence" value="ECO:0007669"/>
    <property type="project" value="TreeGrafter"/>
</dbReference>
<evidence type="ECO:0000256" key="3">
    <source>
        <dbReference type="PROSITE-ProRule" id="PRU00221"/>
    </source>
</evidence>
<dbReference type="GO" id="GO:0006888">
    <property type="term" value="P:endoplasmic reticulum to Golgi vesicle-mediated transport"/>
    <property type="evidence" value="ECO:0007669"/>
    <property type="project" value="TreeGrafter"/>
</dbReference>
<dbReference type="InterPro" id="IPR019775">
    <property type="entry name" value="WD40_repeat_CS"/>
</dbReference>
<keyword evidence="2" id="KW-0677">Repeat</keyword>
<dbReference type="SUPFAM" id="SSF50960">
    <property type="entry name" value="TolB, C-terminal domain"/>
    <property type="match status" value="1"/>
</dbReference>
<feature type="repeat" description="WD" evidence="3">
    <location>
        <begin position="1317"/>
        <end position="1358"/>
    </location>
</feature>
<dbReference type="InterPro" id="IPR001680">
    <property type="entry name" value="WD40_rpt"/>
</dbReference>
<dbReference type="InterPro" id="IPR015943">
    <property type="entry name" value="WD40/YVTN_repeat-like_dom_sf"/>
</dbReference>
<dbReference type="GO" id="GO:0006890">
    <property type="term" value="P:retrograde vesicle-mediated transport, Golgi to endoplasmic reticulum"/>
    <property type="evidence" value="ECO:0007669"/>
    <property type="project" value="TreeGrafter"/>
</dbReference>
<dbReference type="SUPFAM" id="SSF50978">
    <property type="entry name" value="WD40 repeat-like"/>
    <property type="match status" value="1"/>
</dbReference>
<evidence type="ECO:0000256" key="2">
    <source>
        <dbReference type="ARBA" id="ARBA00022737"/>
    </source>
</evidence>
<dbReference type="SMART" id="SM00320">
    <property type="entry name" value="WD40"/>
    <property type="match status" value="14"/>
</dbReference>
<dbReference type="Pfam" id="PF24883">
    <property type="entry name" value="NPHP3_N"/>
    <property type="match status" value="1"/>
</dbReference>
<dbReference type="InterPro" id="IPR056884">
    <property type="entry name" value="NPHP3-like_N"/>
</dbReference>
<organism evidence="5 6">
    <name type="scientific">Ceratobasidium theobromae</name>
    <dbReference type="NCBI Taxonomy" id="1582974"/>
    <lineage>
        <taxon>Eukaryota</taxon>
        <taxon>Fungi</taxon>
        <taxon>Dikarya</taxon>
        <taxon>Basidiomycota</taxon>
        <taxon>Agaricomycotina</taxon>
        <taxon>Agaricomycetes</taxon>
        <taxon>Cantharellales</taxon>
        <taxon>Ceratobasidiaceae</taxon>
        <taxon>Ceratobasidium</taxon>
    </lineage>
</organism>
<feature type="repeat" description="WD" evidence="3">
    <location>
        <begin position="1144"/>
        <end position="1185"/>
    </location>
</feature>
<dbReference type="OrthoDB" id="3266532at2759"/>
<dbReference type="SUPFAM" id="SSF52540">
    <property type="entry name" value="P-loop containing nucleoside triphosphate hydrolases"/>
    <property type="match status" value="1"/>
</dbReference>
<proteinExistence type="predicted"/>
<feature type="repeat" description="WD" evidence="3">
    <location>
        <begin position="929"/>
        <end position="970"/>
    </location>
</feature>
<feature type="repeat" description="WD" evidence="3">
    <location>
        <begin position="1101"/>
        <end position="1142"/>
    </location>
</feature>
<evidence type="ECO:0000256" key="1">
    <source>
        <dbReference type="ARBA" id="ARBA00022574"/>
    </source>
</evidence>
<dbReference type="PANTHER" id="PTHR19876">
    <property type="entry name" value="COATOMER"/>
    <property type="match status" value="1"/>
</dbReference>
<reference evidence="5 6" key="1">
    <citation type="journal article" date="2019" name="Fungal Biol. Biotechnol.">
        <title>Draft genome sequence of fastidious pathogen Ceratobasidium theobromae, which causes vascular-streak dieback in Theobroma cacao.</title>
        <authorList>
            <person name="Ali S.S."/>
            <person name="Asman A."/>
            <person name="Shao J."/>
            <person name="Firmansyah A.P."/>
            <person name="Susilo A.W."/>
            <person name="Rosmana A."/>
            <person name="McMahon P."/>
            <person name="Junaid M."/>
            <person name="Guest D."/>
            <person name="Kheng T.Y."/>
            <person name="Meinhardt L.W."/>
            <person name="Bailey B.A."/>
        </authorList>
    </citation>
    <scope>NUCLEOTIDE SEQUENCE [LARGE SCALE GENOMIC DNA]</scope>
    <source>
        <strain evidence="5 6">CT2</strain>
    </source>
</reference>
<dbReference type="PANTHER" id="PTHR19876:SF1">
    <property type="entry name" value="COATOMER SUBUNIT ALPHA"/>
    <property type="match status" value="1"/>
</dbReference>
<feature type="repeat" description="WD" evidence="3">
    <location>
        <begin position="813"/>
        <end position="841"/>
    </location>
</feature>
<dbReference type="Gene3D" id="3.40.50.300">
    <property type="entry name" value="P-loop containing nucleotide triphosphate hydrolases"/>
    <property type="match status" value="1"/>
</dbReference>
<feature type="repeat" description="WD" evidence="3">
    <location>
        <begin position="1187"/>
        <end position="1219"/>
    </location>
</feature>
<feature type="domain" description="NACHT" evidence="4">
    <location>
        <begin position="267"/>
        <end position="412"/>
    </location>
</feature>
<keyword evidence="6" id="KW-1185">Reference proteome</keyword>
<dbReference type="PROSITE" id="PS50294">
    <property type="entry name" value="WD_REPEATS_REGION"/>
    <property type="match status" value="12"/>
</dbReference>
<dbReference type="InterPro" id="IPR007111">
    <property type="entry name" value="NACHT_NTPase"/>
</dbReference>
<evidence type="ECO:0000313" key="5">
    <source>
        <dbReference type="EMBL" id="KAB5593371.1"/>
    </source>
</evidence>
<dbReference type="PROSITE" id="PS00678">
    <property type="entry name" value="WD_REPEATS_1"/>
    <property type="match status" value="8"/>
</dbReference>
<evidence type="ECO:0000259" key="4">
    <source>
        <dbReference type="PROSITE" id="PS50837"/>
    </source>
</evidence>
<feature type="repeat" description="WD" evidence="3">
    <location>
        <begin position="843"/>
        <end position="884"/>
    </location>
</feature>
<name>A0A5N5QPB6_9AGAM</name>
<sequence length="1465" mass="161768">MTLRERLKKLKRTAGGTFQSKIHGGSDQSTSTQPNIALANNPAPQTQATISLPALPPTVASAPPGDISVISARTWTCLKAFRETVDKCTSAFGPLKDVMNELVRCIDIHENAVAGQRDYEELRTQLELLFEDLKHHFSAGASPTMTASMESLCGAILNEVRLISEKQGRSTLMRHLEAERDLDDILDRYRRIQGHLERLKLNTDMSVWKIVDEHATEARLRGMAPALSACYDSAEAAVVRRRECTPETREQVLADLRLWKADKNSGKIFYLNGMAGTGKTTIAATLCAMLNREHELGASFFCSRLLPECRSVKLILPSIAYQLARFSRPFRSALSQALERNPDVHTRALRKQFEGLILNPLREVENTLPGDIVVVIDALDECEDGDGVSQVLDALLAHAPGLPIKFFVSSRPEPQIRERIGGMESQLILHELETGTVKEDIATYLRAELASMSLPERQLLVLVERAGVLFIYAATVVRYIDAGNSSVDSEERLETVLGISAPGSSNHNREIDALYKAILATALENPKLEPREKKRMKIVLDTAVCAQEPLTVDALAGLLNLGTSRRVLMALEPLQSVLYISKATGTVSTLHASFPDYMLDPSRSTPYGCHTETHHQKMASFCFDRIKRNERQFNVCGLESSYVFDDQVSDLEERVERYIPQDLLYACQYCAAHLEQGGEWDQGQGLLLEFLSKRVLLWMEVLNLKKRINSGILVMDQAKSWCMKSGCPQDIKNLAHDAWRFVMMFSTNPVMRCTPHIYVSMLASWPKWEQMAKYYAERTNGLADVKGTRMGKRDLGLLGVFTTTRSSELTVPSPDGTRIASGLWDHGIQVWDTQSGRALIGPLRGHTDWVTALAFSFDNSRLVSGSQDKTVCVWDLQGGQMIVGPLRGHIWSISSVAFSPDGTRIASSAQDQTIRVWGAHNGKMIIGPLRGHTQGVDSVLFSPDGLRIVSGSWDRTVRVWDVQSGSTILGPLEGHADMIRSIAISHDGTRIVSGSEDNTLRVWDTRNGRMALLLRGHTKSVRSVAFSPDDTRIVSGSDDKSIRLWDAQTGHGWVVVDPLRGHTEVVSFVAFSADGARIISGTHGQVWLWDAQSGKITLNPLDGHSKRVTSVAFSPDGARIVSGSMDKTVRIWDKANGQMVTDPLRRHTRPVNSVAFSPDGTRVVSCSRDKTLRVWDIGSGKTVVRPRQWHTKAILSVAFSPDGTRIVSGSADKTVRVWNGQTGHMAVGPLRGHDQWVNSVAFSPDGMRIVSGSGDNTVRLWDAQTGQTDTDPLRGHTGAVISVAFSPDGARIVSSSWDMSFRVWDVRIGQTVFTVSGGGYGGPLGPVVFSPDGRWVVSGCSDNVIRVWDVESGQTVMEPLGGHTNLITSVAFSPDGTSVVSSSTDATIRVWDVRRKDRVGELWTLDADGWVLDNDSRVLFWVPHDLRDTLLWPRNTVVVSRKGTVELDFCNARIGERWTECYSPV</sequence>
<dbReference type="SUPFAM" id="SSF50998">
    <property type="entry name" value="Quinoprotein alcohol dehydrogenase-like"/>
    <property type="match status" value="1"/>
</dbReference>
<feature type="repeat" description="WD" evidence="3">
    <location>
        <begin position="886"/>
        <end position="927"/>
    </location>
</feature>
<evidence type="ECO:0000313" key="6">
    <source>
        <dbReference type="Proteomes" id="UP000383932"/>
    </source>
</evidence>
<feature type="repeat" description="WD" evidence="3">
    <location>
        <begin position="1014"/>
        <end position="1050"/>
    </location>
</feature>
<dbReference type="GO" id="GO:0030126">
    <property type="term" value="C:COPI vesicle coat"/>
    <property type="evidence" value="ECO:0007669"/>
    <property type="project" value="TreeGrafter"/>
</dbReference>
<dbReference type="InterPro" id="IPR036322">
    <property type="entry name" value="WD40_repeat_dom_sf"/>
</dbReference>
<keyword evidence="1 3" id="KW-0853">WD repeat</keyword>
<feature type="repeat" description="WD" evidence="3">
    <location>
        <begin position="1360"/>
        <end position="1401"/>
    </location>
</feature>
<dbReference type="CDD" id="cd00200">
    <property type="entry name" value="WD40"/>
    <property type="match status" value="2"/>
</dbReference>
<dbReference type="Proteomes" id="UP000383932">
    <property type="component" value="Unassembled WGS sequence"/>
</dbReference>
<protein>
    <submittedName>
        <fullName evidence="5">Lissencephaly-1</fullName>
    </submittedName>
</protein>
<dbReference type="InterPro" id="IPR050844">
    <property type="entry name" value="Coatomer_complex_subunit"/>
</dbReference>
<dbReference type="InterPro" id="IPR011047">
    <property type="entry name" value="Quinoprotein_ADH-like_sf"/>
</dbReference>
<dbReference type="Gene3D" id="2.130.10.10">
    <property type="entry name" value="YVTN repeat-like/Quinoprotein amine dehydrogenase"/>
    <property type="match status" value="7"/>
</dbReference>
<dbReference type="PROSITE" id="PS50082">
    <property type="entry name" value="WD_REPEATS_2"/>
    <property type="match status" value="14"/>
</dbReference>
<gene>
    <name evidence="5" type="ORF">CTheo_3203</name>
</gene>
<feature type="repeat" description="WD" evidence="3">
    <location>
        <begin position="1273"/>
        <end position="1314"/>
    </location>
</feature>